<reference evidence="1" key="1">
    <citation type="submission" date="2021-06" db="EMBL/GenBank/DDBJ databases">
        <authorList>
            <person name="Kallberg Y."/>
            <person name="Tangrot J."/>
            <person name="Rosling A."/>
        </authorList>
    </citation>
    <scope>NUCLEOTIDE SEQUENCE</scope>
    <source>
        <strain evidence="1">IA702</strain>
    </source>
</reference>
<dbReference type="Proteomes" id="UP000789572">
    <property type="component" value="Unassembled WGS sequence"/>
</dbReference>
<evidence type="ECO:0000313" key="1">
    <source>
        <dbReference type="EMBL" id="CAG8626825.1"/>
    </source>
</evidence>
<dbReference type="AlphaFoldDB" id="A0A9N9D5H3"/>
<dbReference type="EMBL" id="CAJVPJ010002670">
    <property type="protein sequence ID" value="CAG8626825.1"/>
    <property type="molecule type" value="Genomic_DNA"/>
</dbReference>
<comment type="caution">
    <text evidence="1">The sequence shown here is derived from an EMBL/GenBank/DDBJ whole genome shotgun (WGS) entry which is preliminary data.</text>
</comment>
<organism evidence="1 2">
    <name type="scientific">Paraglomus occultum</name>
    <dbReference type="NCBI Taxonomy" id="144539"/>
    <lineage>
        <taxon>Eukaryota</taxon>
        <taxon>Fungi</taxon>
        <taxon>Fungi incertae sedis</taxon>
        <taxon>Mucoromycota</taxon>
        <taxon>Glomeromycotina</taxon>
        <taxon>Glomeromycetes</taxon>
        <taxon>Paraglomerales</taxon>
        <taxon>Paraglomeraceae</taxon>
        <taxon>Paraglomus</taxon>
    </lineage>
</organism>
<keyword evidence="2" id="KW-1185">Reference proteome</keyword>
<name>A0A9N9D5H3_9GLOM</name>
<gene>
    <name evidence="1" type="ORF">POCULU_LOCUS8691</name>
</gene>
<accession>A0A9N9D5H3</accession>
<evidence type="ECO:0000313" key="2">
    <source>
        <dbReference type="Proteomes" id="UP000789572"/>
    </source>
</evidence>
<sequence>ADGYQEAEKRVMCLKKHASCVSLGLRSTRAPLLGINLVCLRVRLSLELVSSE</sequence>
<proteinExistence type="predicted"/>
<feature type="non-terminal residue" evidence="1">
    <location>
        <position position="52"/>
    </location>
</feature>
<protein>
    <submittedName>
        <fullName evidence="1">8151_t:CDS:1</fullName>
    </submittedName>
</protein>